<feature type="compositionally biased region" description="Low complexity" evidence="1">
    <location>
        <begin position="42"/>
        <end position="65"/>
    </location>
</feature>
<feature type="region of interest" description="Disordered" evidence="1">
    <location>
        <begin position="41"/>
        <end position="121"/>
    </location>
</feature>
<evidence type="ECO:0000313" key="2">
    <source>
        <dbReference type="EMBL" id="ELR13148.1"/>
    </source>
</evidence>
<feature type="compositionally biased region" description="Low complexity" evidence="1">
    <location>
        <begin position="84"/>
        <end position="116"/>
    </location>
</feature>
<organism evidence="2 3">
    <name type="scientific">Acanthamoeba castellanii (strain ATCC 30010 / Neff)</name>
    <dbReference type="NCBI Taxonomy" id="1257118"/>
    <lineage>
        <taxon>Eukaryota</taxon>
        <taxon>Amoebozoa</taxon>
        <taxon>Discosea</taxon>
        <taxon>Longamoebia</taxon>
        <taxon>Centramoebida</taxon>
        <taxon>Acanthamoebidae</taxon>
        <taxon>Acanthamoeba</taxon>
    </lineage>
</organism>
<dbReference type="RefSeq" id="XP_004335161.1">
    <property type="nucleotide sequence ID" value="XM_004335113.1"/>
</dbReference>
<accession>L8GKA9</accession>
<dbReference type="VEuPathDB" id="AmoebaDB:ACA1_349490"/>
<gene>
    <name evidence="2" type="ORF">ACA1_349490</name>
</gene>
<dbReference type="KEGG" id="acan:ACA1_349490"/>
<proteinExistence type="predicted"/>
<keyword evidence="3" id="KW-1185">Reference proteome</keyword>
<name>L8GKA9_ACACF</name>
<protein>
    <submittedName>
        <fullName evidence="2">Uncharacterized protein</fullName>
    </submittedName>
</protein>
<dbReference type="GeneID" id="14913696"/>
<feature type="compositionally biased region" description="Polar residues" evidence="1">
    <location>
        <begin position="133"/>
        <end position="142"/>
    </location>
</feature>
<feature type="compositionally biased region" description="Low complexity" evidence="1">
    <location>
        <begin position="143"/>
        <end position="152"/>
    </location>
</feature>
<feature type="region of interest" description="Disordered" evidence="1">
    <location>
        <begin position="133"/>
        <end position="152"/>
    </location>
</feature>
<reference evidence="2 3" key="1">
    <citation type="journal article" date="2013" name="Genome Biol.">
        <title>Genome of Acanthamoeba castellanii highlights extensive lateral gene transfer and early evolution of tyrosine kinase signaling.</title>
        <authorList>
            <person name="Clarke M."/>
            <person name="Lohan A.J."/>
            <person name="Liu B."/>
            <person name="Lagkouvardos I."/>
            <person name="Roy S."/>
            <person name="Zafar N."/>
            <person name="Bertelli C."/>
            <person name="Schilde C."/>
            <person name="Kianianmomeni A."/>
            <person name="Burglin T.R."/>
            <person name="Frech C."/>
            <person name="Turcotte B."/>
            <person name="Kopec K.O."/>
            <person name="Synnott J.M."/>
            <person name="Choo C."/>
            <person name="Paponov I."/>
            <person name="Finkler A."/>
            <person name="Soon Heng Tan C."/>
            <person name="Hutchins A.P."/>
            <person name="Weinmeier T."/>
            <person name="Rattei T."/>
            <person name="Chu J.S."/>
            <person name="Gimenez G."/>
            <person name="Irimia M."/>
            <person name="Rigden D.J."/>
            <person name="Fitzpatrick D.A."/>
            <person name="Lorenzo-Morales J."/>
            <person name="Bateman A."/>
            <person name="Chiu C.H."/>
            <person name="Tang P."/>
            <person name="Hegemann P."/>
            <person name="Fromm H."/>
            <person name="Raoult D."/>
            <person name="Greub G."/>
            <person name="Miranda-Saavedra D."/>
            <person name="Chen N."/>
            <person name="Nash P."/>
            <person name="Ginger M.L."/>
            <person name="Horn M."/>
            <person name="Schaap P."/>
            <person name="Caler L."/>
            <person name="Loftus B."/>
        </authorList>
    </citation>
    <scope>NUCLEOTIDE SEQUENCE [LARGE SCALE GENOMIC DNA]</scope>
    <source>
        <strain evidence="2 3">Neff</strain>
    </source>
</reference>
<dbReference type="EMBL" id="KB008100">
    <property type="protein sequence ID" value="ELR13148.1"/>
    <property type="molecule type" value="Genomic_DNA"/>
</dbReference>
<dbReference type="Proteomes" id="UP000011083">
    <property type="component" value="Unassembled WGS sequence"/>
</dbReference>
<dbReference type="AlphaFoldDB" id="L8GKA9"/>
<evidence type="ECO:0000313" key="3">
    <source>
        <dbReference type="Proteomes" id="UP000011083"/>
    </source>
</evidence>
<sequence>MLRGTSVLRRQQAARSVVGLRQSAAGSRGLYHLRSGASSLITTPTTTTTTTTGGGTAPARGVTTRLRGPAPSGVRKGPPASFYTSSSTSSSSSTTPTTTASSTATKASTATSASSTPLIATPHGSLVSRTLLQQPQTQARHVSSSPVPGSPASLAAATAIIPPPLVDADEGQQRLPRAEQVLTQVVPASLLADWKQIFKVLLPRTITALGTATCGPVVPDDAMVSVAACISEFSLVGKSKPTNHAWTSDACCATEH</sequence>
<evidence type="ECO:0000256" key="1">
    <source>
        <dbReference type="SAM" id="MobiDB-lite"/>
    </source>
</evidence>